<dbReference type="AlphaFoldDB" id="A0A2U1QEG6"/>
<dbReference type="InterPro" id="IPR052266">
    <property type="entry name" value="Miro-EF-hand_domain"/>
</dbReference>
<dbReference type="STRING" id="35608.A0A2U1QEG6"/>
<keyword evidence="4" id="KW-1185">Reference proteome</keyword>
<organism evidence="3 4">
    <name type="scientific">Artemisia annua</name>
    <name type="common">Sweet wormwood</name>
    <dbReference type="NCBI Taxonomy" id="35608"/>
    <lineage>
        <taxon>Eukaryota</taxon>
        <taxon>Viridiplantae</taxon>
        <taxon>Streptophyta</taxon>
        <taxon>Embryophyta</taxon>
        <taxon>Tracheophyta</taxon>
        <taxon>Spermatophyta</taxon>
        <taxon>Magnoliopsida</taxon>
        <taxon>eudicotyledons</taxon>
        <taxon>Gunneridae</taxon>
        <taxon>Pentapetalae</taxon>
        <taxon>asterids</taxon>
        <taxon>campanulids</taxon>
        <taxon>Asterales</taxon>
        <taxon>Asteraceae</taxon>
        <taxon>Asteroideae</taxon>
        <taxon>Anthemideae</taxon>
        <taxon>Artemisiinae</taxon>
        <taxon>Artemisia</taxon>
    </lineage>
</organism>
<dbReference type="OrthoDB" id="10020961at2759"/>
<dbReference type="InterPro" id="IPR027417">
    <property type="entry name" value="P-loop_NTPase"/>
</dbReference>
<dbReference type="Gene3D" id="1.10.238.10">
    <property type="entry name" value="EF-hand"/>
    <property type="match status" value="1"/>
</dbReference>
<gene>
    <name evidence="3" type="ORF">CTI12_AA040330</name>
</gene>
<dbReference type="SUPFAM" id="SSF52540">
    <property type="entry name" value="P-loop containing nucleoside triphosphate hydrolases"/>
    <property type="match status" value="1"/>
</dbReference>
<evidence type="ECO:0000256" key="1">
    <source>
        <dbReference type="ARBA" id="ARBA00022723"/>
    </source>
</evidence>
<sequence>MGVRLVKQRTFQEVISLIPSEKEGESFNEAVPHVKVPVIVVGCKLDLRDEQYPISLEQVMAPIMQQYREIETCIECSAANLVQVPEVFYYAQKAVLHPIAPLFDQESQTLKPQCIRALKRIFILCDHDMDSALNDHELNIDLLAEISQSPRILSEVDAALKAKQMKTDVDEYLKSLVEITCGASSGVTGGVTNASSGVTSGITDVTGLKKKRKTYDS</sequence>
<evidence type="ECO:0000313" key="4">
    <source>
        <dbReference type="Proteomes" id="UP000245207"/>
    </source>
</evidence>
<accession>A0A2U1QEG6</accession>
<proteinExistence type="predicted"/>
<dbReference type="Proteomes" id="UP000245207">
    <property type="component" value="Unassembled WGS sequence"/>
</dbReference>
<dbReference type="EMBL" id="PKPP01000182">
    <property type="protein sequence ID" value="PWA96372.1"/>
    <property type="molecule type" value="Genomic_DNA"/>
</dbReference>
<evidence type="ECO:0000313" key="3">
    <source>
        <dbReference type="EMBL" id="PWA96372.1"/>
    </source>
</evidence>
<keyword evidence="1" id="KW-0479">Metal-binding</keyword>
<name>A0A2U1QEG6_ARTAN</name>
<protein>
    <submittedName>
        <fullName evidence="3">Uncharacterized protein</fullName>
    </submittedName>
</protein>
<comment type="caution">
    <text evidence="3">The sequence shown here is derived from an EMBL/GenBank/DDBJ whole genome shotgun (WGS) entry which is preliminary data.</text>
</comment>
<dbReference type="Gene3D" id="3.40.50.300">
    <property type="entry name" value="P-loop containing nucleotide triphosphate hydrolases"/>
    <property type="match status" value="1"/>
</dbReference>
<keyword evidence="2" id="KW-0677">Repeat</keyword>
<reference evidence="3 4" key="1">
    <citation type="journal article" date="2018" name="Mol. Plant">
        <title>The genome of Artemisia annua provides insight into the evolution of Asteraceae family and artemisinin biosynthesis.</title>
        <authorList>
            <person name="Shen Q."/>
            <person name="Zhang L."/>
            <person name="Liao Z."/>
            <person name="Wang S."/>
            <person name="Yan T."/>
            <person name="Shi P."/>
            <person name="Liu M."/>
            <person name="Fu X."/>
            <person name="Pan Q."/>
            <person name="Wang Y."/>
            <person name="Lv Z."/>
            <person name="Lu X."/>
            <person name="Zhang F."/>
            <person name="Jiang W."/>
            <person name="Ma Y."/>
            <person name="Chen M."/>
            <person name="Hao X."/>
            <person name="Li L."/>
            <person name="Tang Y."/>
            <person name="Lv G."/>
            <person name="Zhou Y."/>
            <person name="Sun X."/>
            <person name="Brodelius P.E."/>
            <person name="Rose J.K.C."/>
            <person name="Tang K."/>
        </authorList>
    </citation>
    <scope>NUCLEOTIDE SEQUENCE [LARGE SCALE GENOMIC DNA]</scope>
    <source>
        <strain evidence="4">cv. Huhao1</strain>
        <tissue evidence="3">Leaf</tissue>
    </source>
</reference>
<dbReference type="GO" id="GO:0046872">
    <property type="term" value="F:metal ion binding"/>
    <property type="evidence" value="ECO:0007669"/>
    <property type="project" value="UniProtKB-KW"/>
</dbReference>
<dbReference type="PANTHER" id="PTHR46819:SF1">
    <property type="entry name" value="EF-HAND CALCIUM-BINDING DOMAIN-CONTAINING PROTEIN 7"/>
    <property type="match status" value="1"/>
</dbReference>
<dbReference type="PANTHER" id="PTHR46819">
    <property type="entry name" value="EF-HAND CALCIUM-BINDING DOMAIN-CONTAINING PROTEIN 7"/>
    <property type="match status" value="1"/>
</dbReference>
<evidence type="ECO:0000256" key="2">
    <source>
        <dbReference type="ARBA" id="ARBA00022737"/>
    </source>
</evidence>